<dbReference type="Proteomes" id="UP000183413">
    <property type="component" value="Unassembled WGS sequence"/>
</dbReference>
<feature type="domain" description="NADPH-dependent FMN reductase-like" evidence="1">
    <location>
        <begin position="3"/>
        <end position="121"/>
    </location>
</feature>
<proteinExistence type="predicted"/>
<dbReference type="PANTHER" id="PTHR30543">
    <property type="entry name" value="CHROMATE REDUCTASE"/>
    <property type="match status" value="1"/>
</dbReference>
<evidence type="ECO:0000259" key="1">
    <source>
        <dbReference type="Pfam" id="PF03358"/>
    </source>
</evidence>
<organism evidence="2 3">
    <name type="scientific">Actinomadura madurae</name>
    <dbReference type="NCBI Taxonomy" id="1993"/>
    <lineage>
        <taxon>Bacteria</taxon>
        <taxon>Bacillati</taxon>
        <taxon>Actinomycetota</taxon>
        <taxon>Actinomycetes</taxon>
        <taxon>Streptosporangiales</taxon>
        <taxon>Thermomonosporaceae</taxon>
        <taxon>Actinomadura</taxon>
    </lineage>
</organism>
<protein>
    <submittedName>
        <fullName evidence="2">FMN reductase</fullName>
    </submittedName>
</protein>
<evidence type="ECO:0000313" key="3">
    <source>
        <dbReference type="Proteomes" id="UP000183413"/>
    </source>
</evidence>
<dbReference type="EMBL" id="FOVH01000011">
    <property type="protein sequence ID" value="SFP04264.1"/>
    <property type="molecule type" value="Genomic_DNA"/>
</dbReference>
<dbReference type="STRING" id="1993.SAMN04489713_111152"/>
<dbReference type="eggNOG" id="COG0431">
    <property type="taxonomic scope" value="Bacteria"/>
</dbReference>
<dbReference type="InterPro" id="IPR029039">
    <property type="entry name" value="Flavoprotein-like_sf"/>
</dbReference>
<sequence length="166" mass="17441">MAASCAEKSGAVVEVLAGPALVLPIYQPESPVRCDEARALTAAVRRADGLLIASPGYHGTVSGMIKNALDYIADLHDEERVYLDGLPVGCIAVAHGWQAAVSTLHNLRVAVHALRGWPTPLGAALNTAQPAIGATDSRIDESSRRQLETIAGQVMDFATARLPVHS</sequence>
<dbReference type="GO" id="GO:0016491">
    <property type="term" value="F:oxidoreductase activity"/>
    <property type="evidence" value="ECO:0007669"/>
    <property type="project" value="InterPro"/>
</dbReference>
<dbReference type="Pfam" id="PF03358">
    <property type="entry name" value="FMN_red"/>
    <property type="match status" value="1"/>
</dbReference>
<dbReference type="InterPro" id="IPR005025">
    <property type="entry name" value="FMN_Rdtase-like_dom"/>
</dbReference>
<accession>A0A1I5M3S6</accession>
<evidence type="ECO:0000313" key="2">
    <source>
        <dbReference type="EMBL" id="SFP04264.1"/>
    </source>
</evidence>
<gene>
    <name evidence="2" type="ORF">SAMN04489713_111152</name>
</gene>
<dbReference type="SUPFAM" id="SSF52218">
    <property type="entry name" value="Flavoproteins"/>
    <property type="match status" value="1"/>
</dbReference>
<dbReference type="GO" id="GO:0005829">
    <property type="term" value="C:cytosol"/>
    <property type="evidence" value="ECO:0007669"/>
    <property type="project" value="TreeGrafter"/>
</dbReference>
<dbReference type="InterPro" id="IPR050712">
    <property type="entry name" value="NAD(P)H-dep_reductase"/>
</dbReference>
<keyword evidence="3" id="KW-1185">Reference proteome</keyword>
<dbReference type="InParanoid" id="A0A1I5M3S6"/>
<name>A0A1I5M3S6_9ACTN</name>
<dbReference type="GO" id="GO:0010181">
    <property type="term" value="F:FMN binding"/>
    <property type="evidence" value="ECO:0007669"/>
    <property type="project" value="TreeGrafter"/>
</dbReference>
<dbReference type="PANTHER" id="PTHR30543:SF21">
    <property type="entry name" value="NAD(P)H-DEPENDENT FMN REDUCTASE LOT6"/>
    <property type="match status" value="1"/>
</dbReference>
<reference evidence="2 3" key="1">
    <citation type="submission" date="2016-10" db="EMBL/GenBank/DDBJ databases">
        <authorList>
            <person name="de Groot N.N."/>
        </authorList>
    </citation>
    <scope>NUCLEOTIDE SEQUENCE [LARGE SCALE GENOMIC DNA]</scope>
    <source>
        <strain evidence="2 3">DSM 43067</strain>
    </source>
</reference>
<dbReference type="Gene3D" id="3.40.50.360">
    <property type="match status" value="1"/>
</dbReference>
<dbReference type="AlphaFoldDB" id="A0A1I5M3S6"/>